<dbReference type="Proteomes" id="UP000214618">
    <property type="component" value="Chromosome"/>
</dbReference>
<dbReference type="Pfam" id="PF11167">
    <property type="entry name" value="DUF2953"/>
    <property type="match status" value="1"/>
</dbReference>
<organism evidence="1 2">
    <name type="scientific">Peribacillus simplex NBRC 15720 = DSM 1321</name>
    <dbReference type="NCBI Taxonomy" id="1349754"/>
    <lineage>
        <taxon>Bacteria</taxon>
        <taxon>Bacillati</taxon>
        <taxon>Bacillota</taxon>
        <taxon>Bacilli</taxon>
        <taxon>Bacillales</taxon>
        <taxon>Bacillaceae</taxon>
        <taxon>Peribacillus</taxon>
    </lineage>
</organism>
<evidence type="ECO:0000313" key="1">
    <source>
        <dbReference type="EMBL" id="ASS95883.1"/>
    </source>
</evidence>
<dbReference type="GeneID" id="56474939"/>
<sequence>MKWLLLIMGILILVLLIVVFTKVRVSIDYKRVQTNDLIHIKLSAWYGLFHYTFKVPVIKMDDDSAAVVVKEEQEMNGKTEKEEMKKYTAEDLRDGFADSLEMLQHIIGFHGIVRQFTGKVQVKKFTWHSMVGTKNAAHTGVLTGACWALKGSIIGLLTTYFNFRIMPSYSITPDFQRWQANTSISCILQFRIGQAMVTGIKLLRYWKGGKPHFKSRKLAKLSGDSNKQSF</sequence>
<dbReference type="InterPro" id="IPR021338">
    <property type="entry name" value="DUF2953"/>
</dbReference>
<name>A0A223EKY5_9BACI</name>
<dbReference type="EMBL" id="CP017704">
    <property type="protein sequence ID" value="ASS95883.1"/>
    <property type="molecule type" value="Genomic_DNA"/>
</dbReference>
<gene>
    <name evidence="1" type="ORF">BS1321_19415</name>
</gene>
<protein>
    <recommendedName>
        <fullName evidence="3">DUF2953 domain-containing protein</fullName>
    </recommendedName>
</protein>
<dbReference type="OrthoDB" id="1683589at2"/>
<evidence type="ECO:0008006" key="3">
    <source>
        <dbReference type="Google" id="ProtNLM"/>
    </source>
</evidence>
<accession>A0A223EKY5</accession>
<evidence type="ECO:0000313" key="2">
    <source>
        <dbReference type="Proteomes" id="UP000214618"/>
    </source>
</evidence>
<proteinExistence type="predicted"/>
<reference evidence="1 2" key="1">
    <citation type="submission" date="2016-10" db="EMBL/GenBank/DDBJ databases">
        <title>The whole genome sequencing and assembly of Bacillus simplex DSM 1321 strain.</title>
        <authorList>
            <person name="Park M.-K."/>
            <person name="Lee Y.-J."/>
            <person name="Yi H."/>
            <person name="Bahn Y.-S."/>
            <person name="Kim J.F."/>
            <person name="Lee D.-W."/>
        </authorList>
    </citation>
    <scope>NUCLEOTIDE SEQUENCE [LARGE SCALE GENOMIC DNA]</scope>
    <source>
        <strain evidence="1 2">DSM 1321</strain>
    </source>
</reference>
<dbReference type="RefSeq" id="WP_063232706.1">
    <property type="nucleotide sequence ID" value="NZ_BCVO01000003.1"/>
</dbReference>
<dbReference type="AlphaFoldDB" id="A0A223EKY5"/>